<evidence type="ECO:0000256" key="4">
    <source>
        <dbReference type="ARBA" id="ARBA00022833"/>
    </source>
</evidence>
<accession>A0A2K1Z880</accession>
<name>A0A2K1Z880_POPTR</name>
<proteinExistence type="inferred from homology"/>
<keyword evidence="1 6" id="KW-0645">Protease</keyword>
<comment type="cofactor">
    <cofactor evidence="6">
        <name>Zn(2+)</name>
        <dbReference type="ChEBI" id="CHEBI:29105"/>
    </cofactor>
    <text evidence="6">Binds 1 zinc ion.</text>
</comment>
<dbReference type="GO" id="GO:0046872">
    <property type="term" value="F:metal ion binding"/>
    <property type="evidence" value="ECO:0007669"/>
    <property type="project" value="UniProtKB-UniRule"/>
</dbReference>
<dbReference type="Proteomes" id="UP000006729">
    <property type="component" value="Chromosome 9"/>
</dbReference>
<feature type="domain" description="Peptidase M3A/M3B catalytic" evidence="7">
    <location>
        <begin position="97"/>
        <end position="210"/>
    </location>
</feature>
<keyword evidence="3 6" id="KW-0378">Hydrolase</keyword>
<gene>
    <name evidence="8" type="ORF">POPTR_009G151300</name>
</gene>
<dbReference type="EMBL" id="CM009298">
    <property type="protein sequence ID" value="PNT21492.1"/>
    <property type="molecule type" value="Genomic_DNA"/>
</dbReference>
<dbReference type="InterPro" id="IPR045090">
    <property type="entry name" value="Pept_M3A_M3B"/>
</dbReference>
<evidence type="ECO:0000313" key="8">
    <source>
        <dbReference type="EMBL" id="PNT21492.1"/>
    </source>
</evidence>
<organism evidence="8 9">
    <name type="scientific">Populus trichocarpa</name>
    <name type="common">Western balsam poplar</name>
    <name type="synonym">Populus balsamifera subsp. trichocarpa</name>
    <dbReference type="NCBI Taxonomy" id="3694"/>
    <lineage>
        <taxon>Eukaryota</taxon>
        <taxon>Viridiplantae</taxon>
        <taxon>Streptophyta</taxon>
        <taxon>Embryophyta</taxon>
        <taxon>Tracheophyta</taxon>
        <taxon>Spermatophyta</taxon>
        <taxon>Magnoliopsida</taxon>
        <taxon>eudicotyledons</taxon>
        <taxon>Gunneridae</taxon>
        <taxon>Pentapetalae</taxon>
        <taxon>rosids</taxon>
        <taxon>fabids</taxon>
        <taxon>Malpighiales</taxon>
        <taxon>Salicaceae</taxon>
        <taxon>Saliceae</taxon>
        <taxon>Populus</taxon>
    </lineage>
</organism>
<dbReference type="Gene3D" id="1.10.1370.40">
    <property type="match status" value="2"/>
</dbReference>
<evidence type="ECO:0000259" key="7">
    <source>
        <dbReference type="Pfam" id="PF01432"/>
    </source>
</evidence>
<protein>
    <recommendedName>
        <fullName evidence="7">Peptidase M3A/M3B catalytic domain-containing protein</fullName>
    </recommendedName>
</protein>
<evidence type="ECO:0000256" key="1">
    <source>
        <dbReference type="ARBA" id="ARBA00022670"/>
    </source>
</evidence>
<dbReference type="PANTHER" id="PTHR11804">
    <property type="entry name" value="PROTEASE M3 THIMET OLIGOPEPTIDASE-RELATED"/>
    <property type="match status" value="1"/>
</dbReference>
<dbReference type="Gramene" id="Potri.009G151300.2.v4.1">
    <property type="protein sequence ID" value="Potri.009G151300.2.v4.1"/>
    <property type="gene ID" value="Potri.009G151300.v4.1"/>
</dbReference>
<dbReference type="Pfam" id="PF01432">
    <property type="entry name" value="Peptidase_M3"/>
    <property type="match status" value="1"/>
</dbReference>
<dbReference type="SUPFAM" id="SSF55486">
    <property type="entry name" value="Metalloproteases ('zincins'), catalytic domain"/>
    <property type="match status" value="2"/>
</dbReference>
<dbReference type="InterPro" id="IPR001567">
    <property type="entry name" value="Pept_M3A_M3B_dom"/>
</dbReference>
<evidence type="ECO:0000256" key="3">
    <source>
        <dbReference type="ARBA" id="ARBA00022801"/>
    </source>
</evidence>
<keyword evidence="5 6" id="KW-0482">Metalloprotease</keyword>
<evidence type="ECO:0000313" key="9">
    <source>
        <dbReference type="Proteomes" id="UP000006729"/>
    </source>
</evidence>
<dbReference type="GO" id="GO:0006508">
    <property type="term" value="P:proteolysis"/>
    <property type="evidence" value="ECO:0007669"/>
    <property type="project" value="UniProtKB-KW"/>
</dbReference>
<dbReference type="GO" id="GO:0004222">
    <property type="term" value="F:metalloendopeptidase activity"/>
    <property type="evidence" value="ECO:0007669"/>
    <property type="project" value="InterPro"/>
</dbReference>
<evidence type="ECO:0000256" key="6">
    <source>
        <dbReference type="RuleBase" id="RU003435"/>
    </source>
</evidence>
<dbReference type="SMR" id="A0A2K1Z880"/>
<keyword evidence="2 6" id="KW-0479">Metal-binding</keyword>
<evidence type="ECO:0000256" key="2">
    <source>
        <dbReference type="ARBA" id="ARBA00022723"/>
    </source>
</evidence>
<dbReference type="PANTHER" id="PTHR11804:SF83">
    <property type="entry name" value="LD37516P"/>
    <property type="match status" value="1"/>
</dbReference>
<sequence>MAADYQYNNPLLEDFLFPPYDAIQPKHVSPAILSLLDQLESNLVELETRGEPTWPKLVEPLEKIKDRLSVVWGIVNHLNAVMDSPELRSAIEEVQPEKLRFASVDLELHKNYIPGGLESVFDIDQRVSRKTQVMPLQPEDRFLCSFSHIFADTYAAGYYCYQWAEVLAADAFSAFEEAGLNNEKAVKETGIKFRETVLALGGGKSPLQVIPV</sequence>
<dbReference type="AlphaFoldDB" id="A0A2K1Z880"/>
<keyword evidence="9" id="KW-1185">Reference proteome</keyword>
<reference evidence="8 9" key="1">
    <citation type="journal article" date="2006" name="Science">
        <title>The genome of black cottonwood, Populus trichocarpa (Torr. &amp; Gray).</title>
        <authorList>
            <person name="Tuskan G.A."/>
            <person name="Difazio S."/>
            <person name="Jansson S."/>
            <person name="Bohlmann J."/>
            <person name="Grigoriev I."/>
            <person name="Hellsten U."/>
            <person name="Putnam N."/>
            <person name="Ralph S."/>
            <person name="Rombauts S."/>
            <person name="Salamov A."/>
            <person name="Schein J."/>
            <person name="Sterck L."/>
            <person name="Aerts A."/>
            <person name="Bhalerao R.R."/>
            <person name="Bhalerao R.P."/>
            <person name="Blaudez D."/>
            <person name="Boerjan W."/>
            <person name="Brun A."/>
            <person name="Brunner A."/>
            <person name="Busov V."/>
            <person name="Campbell M."/>
            <person name="Carlson J."/>
            <person name="Chalot M."/>
            <person name="Chapman J."/>
            <person name="Chen G.L."/>
            <person name="Cooper D."/>
            <person name="Coutinho P.M."/>
            <person name="Couturier J."/>
            <person name="Covert S."/>
            <person name="Cronk Q."/>
            <person name="Cunningham R."/>
            <person name="Davis J."/>
            <person name="Degroeve S."/>
            <person name="Dejardin A."/>
            <person name="Depamphilis C."/>
            <person name="Detter J."/>
            <person name="Dirks B."/>
            <person name="Dubchak I."/>
            <person name="Duplessis S."/>
            <person name="Ehlting J."/>
            <person name="Ellis B."/>
            <person name="Gendler K."/>
            <person name="Goodstein D."/>
            <person name="Gribskov M."/>
            <person name="Grimwood J."/>
            <person name="Groover A."/>
            <person name="Gunter L."/>
            <person name="Hamberger B."/>
            <person name="Heinze B."/>
            <person name="Helariutta Y."/>
            <person name="Henrissat B."/>
            <person name="Holligan D."/>
            <person name="Holt R."/>
            <person name="Huang W."/>
            <person name="Islam-Faridi N."/>
            <person name="Jones S."/>
            <person name="Jones-Rhoades M."/>
            <person name="Jorgensen R."/>
            <person name="Joshi C."/>
            <person name="Kangasjarvi J."/>
            <person name="Karlsson J."/>
            <person name="Kelleher C."/>
            <person name="Kirkpatrick R."/>
            <person name="Kirst M."/>
            <person name="Kohler A."/>
            <person name="Kalluri U."/>
            <person name="Larimer F."/>
            <person name="Leebens-Mack J."/>
            <person name="Leple J.C."/>
            <person name="Locascio P."/>
            <person name="Lou Y."/>
            <person name="Lucas S."/>
            <person name="Martin F."/>
            <person name="Montanini B."/>
            <person name="Napoli C."/>
            <person name="Nelson D.R."/>
            <person name="Nelson C."/>
            <person name="Nieminen K."/>
            <person name="Nilsson O."/>
            <person name="Pereda V."/>
            <person name="Peter G."/>
            <person name="Philippe R."/>
            <person name="Pilate G."/>
            <person name="Poliakov A."/>
            <person name="Razumovskaya J."/>
            <person name="Richardson P."/>
            <person name="Rinaldi C."/>
            <person name="Ritland K."/>
            <person name="Rouze P."/>
            <person name="Ryaboy D."/>
            <person name="Schmutz J."/>
            <person name="Schrader J."/>
            <person name="Segerman B."/>
            <person name="Shin H."/>
            <person name="Siddiqui A."/>
            <person name="Sterky F."/>
            <person name="Terry A."/>
            <person name="Tsai C.J."/>
            <person name="Uberbacher E."/>
            <person name="Unneberg P."/>
            <person name="Vahala J."/>
            <person name="Wall K."/>
            <person name="Wessler S."/>
            <person name="Yang G."/>
            <person name="Yin T."/>
            <person name="Douglas C."/>
            <person name="Marra M."/>
            <person name="Sandberg G."/>
            <person name="Van de Peer Y."/>
            <person name="Rokhsar D."/>
        </authorList>
    </citation>
    <scope>NUCLEOTIDE SEQUENCE [LARGE SCALE GENOMIC DNA]</scope>
    <source>
        <strain evidence="9">cv. Nisqually</strain>
    </source>
</reference>
<evidence type="ECO:0000256" key="5">
    <source>
        <dbReference type="ARBA" id="ARBA00023049"/>
    </source>
</evidence>
<dbReference type="ExpressionAtlas" id="A0A2K1Z880">
    <property type="expression patterns" value="baseline and differential"/>
</dbReference>
<comment type="similarity">
    <text evidence="6">Belongs to the peptidase M3 family.</text>
</comment>
<keyword evidence="4 6" id="KW-0862">Zinc</keyword>